<feature type="region of interest" description="Disordered" evidence="8">
    <location>
        <begin position="572"/>
        <end position="631"/>
    </location>
</feature>
<evidence type="ECO:0000256" key="7">
    <source>
        <dbReference type="ARBA" id="ARBA00023136"/>
    </source>
</evidence>
<accession>A0A1V8T8R7</accession>
<protein>
    <recommendedName>
        <fullName evidence="14">Oligomycin resistance ATP-dependent permease</fullName>
    </recommendedName>
</protein>
<dbReference type="CDD" id="cd18606">
    <property type="entry name" value="ABC_6TM_YOR1_D2_like"/>
    <property type="match status" value="1"/>
</dbReference>
<evidence type="ECO:0000256" key="5">
    <source>
        <dbReference type="ARBA" id="ARBA00022840"/>
    </source>
</evidence>
<evidence type="ECO:0000259" key="10">
    <source>
        <dbReference type="PROSITE" id="PS50893"/>
    </source>
</evidence>
<feature type="transmembrane region" description="Helical" evidence="9">
    <location>
        <begin position="1052"/>
        <end position="1071"/>
    </location>
</feature>
<dbReference type="Gene3D" id="1.20.1560.10">
    <property type="entry name" value="ABC transporter type 1, transmembrane domain"/>
    <property type="match status" value="2"/>
</dbReference>
<dbReference type="Pfam" id="PF00664">
    <property type="entry name" value="ABC_membrane"/>
    <property type="match status" value="2"/>
</dbReference>
<name>A0A1V8T8R7_9PEZI</name>
<feature type="domain" description="ABC transmembrane type-1" evidence="11">
    <location>
        <begin position="919"/>
        <end position="1194"/>
    </location>
</feature>
<feature type="transmembrane region" description="Helical" evidence="9">
    <location>
        <begin position="914"/>
        <end position="940"/>
    </location>
</feature>
<sequence>MASPQDQRSWADNNDPMAAPNDITHGEPILEESLGSISTETGSTGSGKARKETVEEAEASSSGDDVEKSKTVRTQLQRTQSEWTTATGTSIASEATQPAEQKPLKQSWSQRLNPLKSRYPPPVPQSRQPSPEAAASFISMLYFQWINPIMTTGYQRPLESNDIWTVTKDRSVYTMSDKLNASLKRRKAKGQKNTLVMALYDTFKKEFLIGGACAFISSMLQVFSPFTMKYLIKFASQAYAASFGRGEAPDIGHGIGLVIGITLMQMVGSMCTNHFIYRGMMVGGQCRAVLISIIFDKAMVISGRAKAGGVAHEARPEGLVPGSKEEKKYFKNKLANKTKGVVGTGEGWSNGRIVNLMSTDTYRIDQASGMFHVTWTSVIQVFVTLALLLVNLQYSALAGFGFIVILMPLLGRAIKSLMARRKAINKITDQRVSLTQEILSAVRFIKYFAWETSMLDRLEAIRTREINKIAFLLSIRNGIMATSMSIPIFASMLAFITYSLSKHPLDPAPVFSSLALFNALRIPLNLMPMVLGQVVDANESIKRIEEFLAAEEKEDEATWDLEAKSAANIENADFTWERTPTSESDQAPGGGLKNDKQIKQDKKDAKAVAKEDKRKSKQIDKEKLEGGVGASSNETLAEEVKPPFGIKGINLQIGRNELVAIIGGVGSGKSSLLGALAGDMRRTSGNVTFGASRAFCPQYAWIQNTTLKENICFGKEYDRQWYNEVIDACALRPDLEMLPNGDQTEIGERGITVSGGQKQRLNIARAIYFDADFIIMDDPLSAVDAHVGKHIMDNAICGLLRNKARVLATHQLHVLHRVDRIVWMKEGAIYKVSTYDDLIHNDPEFIDMMKTTMVEEKKEEIDDEDEVADEKKNMRKRRGPKKSSKGALMQVEERAVNGVGWGVYKAYIKASGSVLMAPAAAILLIISQGANITTSLWLSWWTSRRFGYSTGTYIGVYAALGVTQAVLQFVFAVTVTVYGTKASRVMLHRAYTRVLRAPMSFFDTTPLGRITNRFGKDVDTMDNVLTDSIRMFSLTMAMIISVFILIVAYYYYFVIALAPLFVMFVFSANYYRASAREMKRHEAVLRSVVFSKFTEAVSGTSTIRAYGLQKQFAQSVNDAVDSMDGAYFLTFANQRWLSTRLDIIGNLLVFTVGILVVTSRFAVNPSTGGLVLSYILSIVQMIQFTVRQLAEVENNMNSTERIHYYGTQLEEEAPLHIGDVPASWPAKGEIVFDNVQMRYRAGLPLVLQGLSMHVRAGEKIGVVGRTGAGKSSIMSTLFRLVELSGGNITIDGVNIAQIGLHDLRSKLAIIPQDPTLFRGTIRSNLDPFNEHNDLALWNALRQADLVGADQDISDDSGRIHLDTQVEDEGLNFSLGQRQLLALARALVRGSQIIVCDEATSSVDFETDQKIQKTIVRGFKGKTLLCIAHRLKTIIGYDRILVMDAGEVAELDTPVNLYDLGGIFRGMCERSGIRREDFFESEEARFAMESPVLERTQSKALGG</sequence>
<dbReference type="InParanoid" id="A0A1V8T8R7"/>
<dbReference type="GO" id="GO:0016887">
    <property type="term" value="F:ATP hydrolysis activity"/>
    <property type="evidence" value="ECO:0007669"/>
    <property type="project" value="InterPro"/>
</dbReference>
<feature type="region of interest" description="Disordered" evidence="8">
    <location>
        <begin position="1"/>
        <end position="107"/>
    </location>
</feature>
<evidence type="ECO:0008006" key="14">
    <source>
        <dbReference type="Google" id="ProtNLM"/>
    </source>
</evidence>
<keyword evidence="13" id="KW-1185">Reference proteome</keyword>
<dbReference type="FunCoup" id="A0A1V8T8R7">
    <property type="interactions" value="414"/>
</dbReference>
<dbReference type="InterPro" id="IPR011527">
    <property type="entry name" value="ABC1_TM_dom"/>
</dbReference>
<keyword evidence="7 9" id="KW-0472">Membrane</keyword>
<dbReference type="SUPFAM" id="SSF52540">
    <property type="entry name" value="P-loop containing nucleoside triphosphate hydrolases"/>
    <property type="match status" value="2"/>
</dbReference>
<dbReference type="GO" id="GO:0016020">
    <property type="term" value="C:membrane"/>
    <property type="evidence" value="ECO:0007669"/>
    <property type="project" value="UniProtKB-SubCell"/>
</dbReference>
<keyword evidence="3 9" id="KW-0812">Transmembrane</keyword>
<dbReference type="SUPFAM" id="SSF90123">
    <property type="entry name" value="ABC transporter transmembrane region"/>
    <property type="match status" value="2"/>
</dbReference>
<gene>
    <name evidence="12" type="ORF">B0A48_07371</name>
</gene>
<dbReference type="Proteomes" id="UP000192596">
    <property type="component" value="Unassembled WGS sequence"/>
</dbReference>
<dbReference type="FunFam" id="3.40.50.300:FF:000997">
    <property type="entry name" value="Multidrug resistance-associated protein 1"/>
    <property type="match status" value="1"/>
</dbReference>
<evidence type="ECO:0000256" key="9">
    <source>
        <dbReference type="SAM" id="Phobius"/>
    </source>
</evidence>
<dbReference type="FunFam" id="3.40.50.300:FF:000565">
    <property type="entry name" value="ABC bile acid transporter"/>
    <property type="match status" value="1"/>
</dbReference>
<dbReference type="GO" id="GO:0140359">
    <property type="term" value="F:ABC-type transporter activity"/>
    <property type="evidence" value="ECO:0007669"/>
    <property type="project" value="InterPro"/>
</dbReference>
<feature type="compositionally biased region" description="Basic residues" evidence="8">
    <location>
        <begin position="873"/>
        <end position="884"/>
    </location>
</feature>
<dbReference type="InterPro" id="IPR050173">
    <property type="entry name" value="ABC_transporter_C-like"/>
</dbReference>
<dbReference type="InterPro" id="IPR027417">
    <property type="entry name" value="P-loop_NTPase"/>
</dbReference>
<keyword evidence="2" id="KW-0813">Transport</keyword>
<comment type="subcellular location">
    <subcellularLocation>
        <location evidence="1">Membrane</location>
        <topology evidence="1">Multi-pass membrane protein</topology>
    </subcellularLocation>
</comment>
<keyword evidence="4" id="KW-0547">Nucleotide-binding</keyword>
<keyword evidence="5" id="KW-0067">ATP-binding</keyword>
<evidence type="ECO:0000256" key="2">
    <source>
        <dbReference type="ARBA" id="ARBA00022448"/>
    </source>
</evidence>
<organism evidence="12 13">
    <name type="scientific">Cryoendolithus antarcticus</name>
    <dbReference type="NCBI Taxonomy" id="1507870"/>
    <lineage>
        <taxon>Eukaryota</taxon>
        <taxon>Fungi</taxon>
        <taxon>Dikarya</taxon>
        <taxon>Ascomycota</taxon>
        <taxon>Pezizomycotina</taxon>
        <taxon>Dothideomycetes</taxon>
        <taxon>Dothideomycetidae</taxon>
        <taxon>Cladosporiales</taxon>
        <taxon>Cladosporiaceae</taxon>
        <taxon>Cryoendolithus</taxon>
    </lineage>
</organism>
<feature type="transmembrane region" description="Helical" evidence="9">
    <location>
        <begin position="207"/>
        <end position="231"/>
    </location>
</feature>
<feature type="compositionally biased region" description="Polar residues" evidence="8">
    <location>
        <begin position="72"/>
        <end position="107"/>
    </location>
</feature>
<evidence type="ECO:0000256" key="6">
    <source>
        <dbReference type="ARBA" id="ARBA00022989"/>
    </source>
</evidence>
<dbReference type="InterPro" id="IPR003593">
    <property type="entry name" value="AAA+_ATPase"/>
</dbReference>
<feature type="domain" description="ABC transporter" evidence="10">
    <location>
        <begin position="631"/>
        <end position="851"/>
    </location>
</feature>
<dbReference type="CDD" id="cd03244">
    <property type="entry name" value="ABCC_MRP_domain2"/>
    <property type="match status" value="1"/>
</dbReference>
<feature type="domain" description="ABC transporter" evidence="10">
    <location>
        <begin position="1230"/>
        <end position="1469"/>
    </location>
</feature>
<dbReference type="PANTHER" id="PTHR24223:SF464">
    <property type="entry name" value="ABC-TYPE TRANSPORTER CICA"/>
    <property type="match status" value="1"/>
</dbReference>
<feature type="transmembrane region" description="Helical" evidence="9">
    <location>
        <begin position="370"/>
        <end position="390"/>
    </location>
</feature>
<dbReference type="STRING" id="1507870.A0A1V8T8R7"/>
<feature type="region of interest" description="Disordered" evidence="8">
    <location>
        <begin position="860"/>
        <end position="884"/>
    </location>
</feature>
<reference evidence="13" key="1">
    <citation type="submission" date="2017-03" db="EMBL/GenBank/DDBJ databases">
        <title>Genomes of endolithic fungi from Antarctica.</title>
        <authorList>
            <person name="Coleine C."/>
            <person name="Masonjones S."/>
            <person name="Stajich J.E."/>
        </authorList>
    </citation>
    <scope>NUCLEOTIDE SEQUENCE [LARGE SCALE GENOMIC DNA]</scope>
    <source>
        <strain evidence="13">CCFEE 5527</strain>
    </source>
</reference>
<dbReference type="Pfam" id="PF00005">
    <property type="entry name" value="ABC_tran"/>
    <property type="match status" value="2"/>
</dbReference>
<feature type="domain" description="ABC transmembrane type-1" evidence="11">
    <location>
        <begin position="208"/>
        <end position="536"/>
    </location>
</feature>
<evidence type="ECO:0000313" key="13">
    <source>
        <dbReference type="Proteomes" id="UP000192596"/>
    </source>
</evidence>
<evidence type="ECO:0000256" key="4">
    <source>
        <dbReference type="ARBA" id="ARBA00022741"/>
    </source>
</evidence>
<evidence type="ECO:0000313" key="12">
    <source>
        <dbReference type="EMBL" id="OQO07674.1"/>
    </source>
</evidence>
<dbReference type="PANTHER" id="PTHR24223">
    <property type="entry name" value="ATP-BINDING CASSETTE SUB-FAMILY C"/>
    <property type="match status" value="1"/>
</dbReference>
<feature type="compositionally biased region" description="Low complexity" evidence="8">
    <location>
        <begin position="31"/>
        <end position="47"/>
    </location>
</feature>
<dbReference type="EMBL" id="NAJO01000014">
    <property type="protein sequence ID" value="OQO07674.1"/>
    <property type="molecule type" value="Genomic_DNA"/>
</dbReference>
<feature type="transmembrane region" description="Helical" evidence="9">
    <location>
        <begin position="1143"/>
        <end position="1163"/>
    </location>
</feature>
<keyword evidence="6 9" id="KW-1133">Transmembrane helix</keyword>
<dbReference type="CDD" id="cd18597">
    <property type="entry name" value="ABC_6TM_YOR1_D1_like"/>
    <property type="match status" value="1"/>
</dbReference>
<feature type="transmembrane region" description="Helical" evidence="9">
    <location>
        <begin position="478"/>
        <end position="498"/>
    </location>
</feature>
<dbReference type="PROSITE" id="PS50893">
    <property type="entry name" value="ABC_TRANSPORTER_2"/>
    <property type="match status" value="2"/>
</dbReference>
<dbReference type="SMART" id="SM00382">
    <property type="entry name" value="AAA"/>
    <property type="match status" value="2"/>
</dbReference>
<evidence type="ECO:0000259" key="11">
    <source>
        <dbReference type="PROSITE" id="PS50929"/>
    </source>
</evidence>
<dbReference type="Gene3D" id="3.40.50.300">
    <property type="entry name" value="P-loop containing nucleotide triphosphate hydrolases"/>
    <property type="match status" value="2"/>
</dbReference>
<feature type="compositionally biased region" description="Basic and acidic residues" evidence="8">
    <location>
        <begin position="593"/>
        <end position="625"/>
    </location>
</feature>
<dbReference type="InterPro" id="IPR003439">
    <property type="entry name" value="ABC_transporter-like_ATP-bd"/>
</dbReference>
<dbReference type="OrthoDB" id="6500128at2759"/>
<feature type="transmembrane region" description="Helical" evidence="9">
    <location>
        <begin position="952"/>
        <end position="979"/>
    </location>
</feature>
<evidence type="ECO:0000256" key="3">
    <source>
        <dbReference type="ARBA" id="ARBA00022692"/>
    </source>
</evidence>
<dbReference type="InterPro" id="IPR036640">
    <property type="entry name" value="ABC1_TM_sf"/>
</dbReference>
<dbReference type="FunFam" id="1.20.1560.10:FF:000010">
    <property type="entry name" value="Multidrug resistance-associated ABC transporter"/>
    <property type="match status" value="1"/>
</dbReference>
<dbReference type="PROSITE" id="PS00211">
    <property type="entry name" value="ABC_TRANSPORTER_1"/>
    <property type="match status" value="2"/>
</dbReference>
<feature type="compositionally biased region" description="Polar residues" evidence="8">
    <location>
        <begin position="1"/>
        <end position="12"/>
    </location>
</feature>
<dbReference type="GO" id="GO:0005524">
    <property type="term" value="F:ATP binding"/>
    <property type="evidence" value="ECO:0007669"/>
    <property type="project" value="UniProtKB-KW"/>
</dbReference>
<feature type="transmembrane region" description="Helical" evidence="9">
    <location>
        <begin position="396"/>
        <end position="414"/>
    </location>
</feature>
<dbReference type="CDD" id="cd03250">
    <property type="entry name" value="ABCC_MRP_domain1"/>
    <property type="match status" value="1"/>
</dbReference>
<dbReference type="PROSITE" id="PS50929">
    <property type="entry name" value="ABC_TM1F"/>
    <property type="match status" value="2"/>
</dbReference>
<proteinExistence type="predicted"/>
<comment type="caution">
    <text evidence="12">The sequence shown here is derived from an EMBL/GenBank/DDBJ whole genome shotgun (WGS) entry which is preliminary data.</text>
</comment>
<feature type="transmembrane region" description="Helical" evidence="9">
    <location>
        <begin position="251"/>
        <end position="271"/>
    </location>
</feature>
<evidence type="ECO:0000256" key="1">
    <source>
        <dbReference type="ARBA" id="ARBA00004141"/>
    </source>
</evidence>
<evidence type="ECO:0000256" key="8">
    <source>
        <dbReference type="SAM" id="MobiDB-lite"/>
    </source>
</evidence>
<dbReference type="InterPro" id="IPR017871">
    <property type="entry name" value="ABC_transporter-like_CS"/>
</dbReference>